<dbReference type="Proteomes" id="UP000034076">
    <property type="component" value="Unassembled WGS sequence"/>
</dbReference>
<dbReference type="EMBL" id="LAYJ01000093">
    <property type="protein sequence ID" value="KKI50878.1"/>
    <property type="molecule type" value="Genomic_DNA"/>
</dbReference>
<dbReference type="AlphaFoldDB" id="A0A0M2NFC9"/>
<evidence type="ECO:0000259" key="1">
    <source>
        <dbReference type="Pfam" id="PF01208"/>
    </source>
</evidence>
<dbReference type="Gene3D" id="3.20.20.210">
    <property type="match status" value="1"/>
</dbReference>
<dbReference type="GO" id="GO:0006779">
    <property type="term" value="P:porphyrin-containing compound biosynthetic process"/>
    <property type="evidence" value="ECO:0007669"/>
    <property type="project" value="InterPro"/>
</dbReference>
<dbReference type="STRING" id="270498.CHK_1640"/>
<dbReference type="PANTHER" id="PTHR47099:SF1">
    <property type="entry name" value="METHYLCOBAMIDE:COM METHYLTRANSFERASE MTBA"/>
    <property type="match status" value="1"/>
</dbReference>
<name>A0A0M2NFC9_9FIRM</name>
<evidence type="ECO:0000313" key="2">
    <source>
        <dbReference type="EMBL" id="KKI50878.1"/>
    </source>
</evidence>
<gene>
    <name evidence="2" type="ORF">CHK_1640</name>
</gene>
<keyword evidence="3" id="KW-1185">Reference proteome</keyword>
<dbReference type="OrthoDB" id="1725032at2"/>
<evidence type="ECO:0000313" key="3">
    <source>
        <dbReference type="Proteomes" id="UP000034076"/>
    </source>
</evidence>
<accession>A0A0M2NFC9</accession>
<organism evidence="2 3">
    <name type="scientific">Christensenella hongkongensis</name>
    <dbReference type="NCBI Taxonomy" id="270498"/>
    <lineage>
        <taxon>Bacteria</taxon>
        <taxon>Bacillati</taxon>
        <taxon>Bacillota</taxon>
        <taxon>Clostridia</taxon>
        <taxon>Christensenellales</taxon>
        <taxon>Christensenellaceae</taxon>
        <taxon>Christensenella</taxon>
    </lineage>
</organism>
<dbReference type="RefSeq" id="WP_082103460.1">
    <property type="nucleotide sequence ID" value="NZ_LAYJ01000093.1"/>
</dbReference>
<dbReference type="InterPro" id="IPR038071">
    <property type="entry name" value="UROD/MetE-like_sf"/>
</dbReference>
<comment type="caution">
    <text evidence="2">The sequence shown here is derived from an EMBL/GenBank/DDBJ whole genome shotgun (WGS) entry which is preliminary data.</text>
</comment>
<dbReference type="InterPro" id="IPR052024">
    <property type="entry name" value="Methanogen_methyltrans"/>
</dbReference>
<feature type="domain" description="Uroporphyrinogen decarboxylase (URO-D)" evidence="1">
    <location>
        <begin position="5"/>
        <end position="337"/>
    </location>
</feature>
<dbReference type="Pfam" id="PF01208">
    <property type="entry name" value="URO-D"/>
    <property type="match status" value="1"/>
</dbReference>
<sequence length="344" mass="38958">MNGYERMLATLHKEKVDHTPSMEIMIDQKIIDALTDTGDYMDLCDALDLDAVITNTPSTLYRNEVIDAEKGTFRNEWGTVRQQGREVVSAIVDEPIKNAEDVYKYVAPDPNDEYRFEYLRALIGRFKGKRLVGMHIHDAFNYPYYLMGMENLFVTMFENPDAVHKIVEISVDHNIALAKKAVSLGADYILLGDDYGGGNQLLVSPNMFREFFLPGFQQVVSAIKDMGVFCFKHCCGDINEILDDMVATGIDVLHPLDPSANMDIMAVKEKYKDLVVMGGINCYKPLCEFSEEEIAAETKRVIETIGKDGRYIIASSNSVHSDAKPENYRVMQEVRREMPVVYSK</sequence>
<dbReference type="InterPro" id="IPR000257">
    <property type="entry name" value="Uroporphyrinogen_deCOase"/>
</dbReference>
<protein>
    <submittedName>
        <fullName evidence="2">Uroporphyrinogen-III decarboxylase</fullName>
    </submittedName>
</protein>
<proteinExistence type="predicted"/>
<dbReference type="GO" id="GO:0004853">
    <property type="term" value="F:uroporphyrinogen decarboxylase activity"/>
    <property type="evidence" value="ECO:0007669"/>
    <property type="project" value="InterPro"/>
</dbReference>
<dbReference type="SUPFAM" id="SSF51726">
    <property type="entry name" value="UROD/MetE-like"/>
    <property type="match status" value="1"/>
</dbReference>
<reference evidence="2 3" key="1">
    <citation type="submission" date="2015-04" db="EMBL/GenBank/DDBJ databases">
        <title>Draft genome sequence of bacteremic isolate Catabacter hongkongensis type strain HKU16T.</title>
        <authorList>
            <person name="Lau S.K."/>
            <person name="Teng J.L."/>
            <person name="Huang Y."/>
            <person name="Curreem S.O."/>
            <person name="Tsui S.K."/>
            <person name="Woo P.C."/>
        </authorList>
    </citation>
    <scope>NUCLEOTIDE SEQUENCE [LARGE SCALE GENOMIC DNA]</scope>
    <source>
        <strain evidence="2 3">HKU16</strain>
    </source>
</reference>
<dbReference type="PANTHER" id="PTHR47099">
    <property type="entry name" value="METHYLCOBAMIDE:COM METHYLTRANSFERASE MTBA"/>
    <property type="match status" value="1"/>
</dbReference>